<dbReference type="Proteomes" id="UP000289703">
    <property type="component" value="Unassembled WGS sequence"/>
</dbReference>
<accession>A0A4Q1JJ86</accession>
<dbReference type="InterPro" id="IPR014992">
    <property type="entry name" value="DUF1842"/>
</dbReference>
<comment type="caution">
    <text evidence="2">The sequence shown here is derived from an EMBL/GenBank/DDBJ whole genome shotgun (WGS) entry which is preliminary data.</text>
</comment>
<gene>
    <name evidence="2" type="ORF">EO244_13570</name>
</gene>
<feature type="domain" description="DUF1842" evidence="1">
    <location>
        <begin position="4"/>
        <end position="120"/>
    </location>
</feature>
<evidence type="ECO:0000313" key="3">
    <source>
        <dbReference type="Proteomes" id="UP000289703"/>
    </source>
</evidence>
<dbReference type="AlphaFoldDB" id="A0A4Q1JJ86"/>
<evidence type="ECO:0000313" key="2">
    <source>
        <dbReference type="EMBL" id="RXQ90426.1"/>
    </source>
</evidence>
<protein>
    <submittedName>
        <fullName evidence="2">DUF1842 domain-containing protein</fullName>
    </submittedName>
</protein>
<proteinExistence type="predicted"/>
<dbReference type="OrthoDB" id="1491780at2"/>
<keyword evidence="3" id="KW-1185">Reference proteome</keyword>
<reference evidence="2 3" key="1">
    <citation type="submission" date="2019-01" db="EMBL/GenBank/DDBJ databases">
        <title>Ancylomarina salipaludis sp. nov., isolated from a salt marsh.</title>
        <authorList>
            <person name="Yoon J.-H."/>
        </authorList>
    </citation>
    <scope>NUCLEOTIDE SEQUENCE [LARGE SCALE GENOMIC DNA]</scope>
    <source>
        <strain evidence="2 3">SHSM-M15</strain>
    </source>
</reference>
<name>A0A4Q1JJ86_9BACT</name>
<dbReference type="RefSeq" id="WP_129255223.1">
    <property type="nucleotide sequence ID" value="NZ_SAXA01000013.1"/>
</dbReference>
<evidence type="ECO:0000259" key="1">
    <source>
        <dbReference type="Pfam" id="PF08896"/>
    </source>
</evidence>
<sequence length="155" mass="17411">MKNVGLFNAHYRISNHLAGGVEMQLNVTVNTVEKRITGMARITQAINPPLNIISEVHGDYSYMCTMQSCSILVVADGVSPFQPLIRDVPQVYKNLTLRIVMDENWQKGVANYKYCVNNEWHEVNNAQVEIVTNADIHNVEKLAATVKNNEKEPVA</sequence>
<organism evidence="2 3">
    <name type="scientific">Ancylomarina salipaludis</name>
    <dbReference type="NCBI Taxonomy" id="2501299"/>
    <lineage>
        <taxon>Bacteria</taxon>
        <taxon>Pseudomonadati</taxon>
        <taxon>Bacteroidota</taxon>
        <taxon>Bacteroidia</taxon>
        <taxon>Marinilabiliales</taxon>
        <taxon>Marinifilaceae</taxon>
        <taxon>Ancylomarina</taxon>
    </lineage>
</organism>
<dbReference type="EMBL" id="SAXA01000013">
    <property type="protein sequence ID" value="RXQ90426.1"/>
    <property type="molecule type" value="Genomic_DNA"/>
</dbReference>
<dbReference type="Pfam" id="PF08896">
    <property type="entry name" value="DUF1842"/>
    <property type="match status" value="1"/>
</dbReference>